<dbReference type="AlphaFoldDB" id="D7FLN2"/>
<organism evidence="1 2">
    <name type="scientific">Ectocarpus siliculosus</name>
    <name type="common">Brown alga</name>
    <name type="synonym">Conferva siliculosa</name>
    <dbReference type="NCBI Taxonomy" id="2880"/>
    <lineage>
        <taxon>Eukaryota</taxon>
        <taxon>Sar</taxon>
        <taxon>Stramenopiles</taxon>
        <taxon>Ochrophyta</taxon>
        <taxon>PX clade</taxon>
        <taxon>Phaeophyceae</taxon>
        <taxon>Ectocarpales</taxon>
        <taxon>Ectocarpaceae</taxon>
        <taxon>Ectocarpus</taxon>
    </lineage>
</organism>
<evidence type="ECO:0000313" key="1">
    <source>
        <dbReference type="EMBL" id="CBJ25848.1"/>
    </source>
</evidence>
<dbReference type="OrthoDB" id="2525164at2759"/>
<reference evidence="1 2" key="1">
    <citation type="journal article" date="2010" name="Nature">
        <title>The Ectocarpus genome and the independent evolution of multicellularity in brown algae.</title>
        <authorList>
            <person name="Cock J.M."/>
            <person name="Sterck L."/>
            <person name="Rouze P."/>
            <person name="Scornet D."/>
            <person name="Allen A.E."/>
            <person name="Amoutzias G."/>
            <person name="Anthouard V."/>
            <person name="Artiguenave F."/>
            <person name="Aury J.M."/>
            <person name="Badger J.H."/>
            <person name="Beszteri B."/>
            <person name="Billiau K."/>
            <person name="Bonnet E."/>
            <person name="Bothwell J.H."/>
            <person name="Bowler C."/>
            <person name="Boyen C."/>
            <person name="Brownlee C."/>
            <person name="Carrano C.J."/>
            <person name="Charrier B."/>
            <person name="Cho G.Y."/>
            <person name="Coelho S.M."/>
            <person name="Collen J."/>
            <person name="Corre E."/>
            <person name="Da Silva C."/>
            <person name="Delage L."/>
            <person name="Delaroque N."/>
            <person name="Dittami S.M."/>
            <person name="Doulbeau S."/>
            <person name="Elias M."/>
            <person name="Farnham G."/>
            <person name="Gachon C.M."/>
            <person name="Gschloessl B."/>
            <person name="Heesch S."/>
            <person name="Jabbari K."/>
            <person name="Jubin C."/>
            <person name="Kawai H."/>
            <person name="Kimura K."/>
            <person name="Kloareg B."/>
            <person name="Kupper F.C."/>
            <person name="Lang D."/>
            <person name="Le Bail A."/>
            <person name="Leblanc C."/>
            <person name="Lerouge P."/>
            <person name="Lohr M."/>
            <person name="Lopez P.J."/>
            <person name="Martens C."/>
            <person name="Maumus F."/>
            <person name="Michel G."/>
            <person name="Miranda-Saavedra D."/>
            <person name="Morales J."/>
            <person name="Moreau H."/>
            <person name="Motomura T."/>
            <person name="Nagasato C."/>
            <person name="Napoli C.A."/>
            <person name="Nelson D.R."/>
            <person name="Nyvall-Collen P."/>
            <person name="Peters A.F."/>
            <person name="Pommier C."/>
            <person name="Potin P."/>
            <person name="Poulain J."/>
            <person name="Quesneville H."/>
            <person name="Read B."/>
            <person name="Rensing S.A."/>
            <person name="Ritter A."/>
            <person name="Rousvoal S."/>
            <person name="Samanta M."/>
            <person name="Samson G."/>
            <person name="Schroeder D.C."/>
            <person name="Segurens B."/>
            <person name="Strittmatter M."/>
            <person name="Tonon T."/>
            <person name="Tregear J.W."/>
            <person name="Valentin K."/>
            <person name="von Dassow P."/>
            <person name="Yamagishi T."/>
            <person name="Van de Peer Y."/>
            <person name="Wincker P."/>
        </authorList>
    </citation>
    <scope>NUCLEOTIDE SEQUENCE [LARGE SCALE GENOMIC DNA]</scope>
    <source>
        <strain evidence="2">Ec32 / CCAP1310/4</strain>
    </source>
</reference>
<dbReference type="InParanoid" id="D7FLN2"/>
<sequence length="460" mass="50386">MDDKHFVYVWIASTDHVLHAAVVDNGDGTLTATYESPYPGDYLVHVQDVCTDMSVVGRGKKRPGERAKAIVDSPFRLTISGEIAVDVDDLPLCDAEHPQEDEEDTFWRTGSWISSKFASAKHGVLRDGWVFQPKTCVHDTFSYDDLMLLATGSKEPTWLLILGTSVQRGVFLTLVDMVLAQGQKSDFATSAIQKCWGFAEVRVGNLRLTYQDLRLHEVGLAQDDSAVCHDDKLAINNVAVFVAAARRFLRRSVFAAGKQWPSVIMAPPFMEDSDEAANLPITVIMDALPSAWNGTLLMMEHMAGLGFTYNYDNPTAATLAEVNPTWHLSKFIGVDNGLGRIKRYQQQDARTKFMSTFPIVISKAVGSKAALYEKATPSTNTHRGGGNEIFEVCTDCPASLIPHHVKPVPVPVCNATSVLAGDAAVGEAWGGRGCPQWCSKEPVDGVLNLKDVRVCSRARK</sequence>
<accession>D7FLN2</accession>
<name>D7FLN2_ECTSI</name>
<keyword evidence="2" id="KW-1185">Reference proteome</keyword>
<evidence type="ECO:0000313" key="2">
    <source>
        <dbReference type="Proteomes" id="UP000002630"/>
    </source>
</evidence>
<protein>
    <submittedName>
        <fullName evidence="1">Uncharacterized protein</fullName>
    </submittedName>
</protein>
<dbReference type="Gene3D" id="2.60.40.10">
    <property type="entry name" value="Immunoglobulins"/>
    <property type="match status" value="1"/>
</dbReference>
<dbReference type="Proteomes" id="UP000002630">
    <property type="component" value="Linkage Group LG12"/>
</dbReference>
<dbReference type="InterPro" id="IPR013783">
    <property type="entry name" value="Ig-like_fold"/>
</dbReference>
<dbReference type="EMBL" id="FN649737">
    <property type="protein sequence ID" value="CBJ25848.1"/>
    <property type="molecule type" value="Genomic_DNA"/>
</dbReference>
<gene>
    <name evidence="1" type="ORF">Esi_0016_0171</name>
</gene>
<proteinExistence type="predicted"/>
<dbReference type="eggNOG" id="ENOG502SCI8">
    <property type="taxonomic scope" value="Eukaryota"/>
</dbReference>
<dbReference type="EMBL" id="FN648143">
    <property type="protein sequence ID" value="CBJ25848.1"/>
    <property type="molecule type" value="Genomic_DNA"/>
</dbReference>